<protein>
    <submittedName>
        <fullName evidence="1">Uncharacterized protein</fullName>
    </submittedName>
</protein>
<dbReference type="Proteomes" id="UP000001025">
    <property type="component" value="Chromosome"/>
</dbReference>
<dbReference type="KEGG" id="rba:RB12289"/>
<dbReference type="EnsemblBacteria" id="CAD77498">
    <property type="protein sequence ID" value="CAD77498"/>
    <property type="gene ID" value="RB12289"/>
</dbReference>
<sequence>MKTPRPAQRISPNLAGKTIDHSLRFKRELAQLLLINSGNVN</sequence>
<dbReference type="HOGENOM" id="CLU_3275775_0_0_0"/>
<proteinExistence type="predicted"/>
<dbReference type="EMBL" id="BX294154">
    <property type="protein sequence ID" value="CAD77498.1"/>
    <property type="molecule type" value="Genomic_DNA"/>
</dbReference>
<reference evidence="1 2" key="1">
    <citation type="journal article" date="2003" name="Proc. Natl. Acad. Sci. U.S.A.">
        <title>Complete genome sequence of the marine planctomycete Pirellula sp. strain 1.</title>
        <authorList>
            <person name="Gloeckner F.O."/>
            <person name="Kube M."/>
            <person name="Bauer M."/>
            <person name="Teeling H."/>
            <person name="Lombardot T."/>
            <person name="Ludwig W."/>
            <person name="Gade D."/>
            <person name="Beck A."/>
            <person name="Borzym K."/>
            <person name="Heitmann K."/>
            <person name="Rabus R."/>
            <person name="Schlesner H."/>
            <person name="Amann R."/>
            <person name="Reinhardt R."/>
        </authorList>
    </citation>
    <scope>NUCLEOTIDE SEQUENCE [LARGE SCALE GENOMIC DNA]</scope>
    <source>
        <strain evidence="2">DSM 10527 / NCIMB 13988 / SH1</strain>
    </source>
</reference>
<gene>
    <name evidence="1" type="ordered locus">RB12289</name>
</gene>
<dbReference type="PATRIC" id="fig|243090.15.peg.5932"/>
<organism evidence="1 2">
    <name type="scientific">Rhodopirellula baltica (strain DSM 10527 / NCIMB 13988 / SH1)</name>
    <dbReference type="NCBI Taxonomy" id="243090"/>
    <lineage>
        <taxon>Bacteria</taxon>
        <taxon>Pseudomonadati</taxon>
        <taxon>Planctomycetota</taxon>
        <taxon>Planctomycetia</taxon>
        <taxon>Pirellulales</taxon>
        <taxon>Pirellulaceae</taxon>
        <taxon>Rhodopirellula</taxon>
    </lineage>
</organism>
<evidence type="ECO:0000313" key="2">
    <source>
        <dbReference type="Proteomes" id="UP000001025"/>
    </source>
</evidence>
<name>Q7UIW4_RHOBA</name>
<accession>Q7UIW4</accession>
<keyword evidence="2" id="KW-1185">Reference proteome</keyword>
<dbReference type="AlphaFoldDB" id="Q7UIW4"/>
<dbReference type="InParanoid" id="Q7UIW4"/>
<evidence type="ECO:0000313" key="1">
    <source>
        <dbReference type="EMBL" id="CAD77498.1"/>
    </source>
</evidence>